<evidence type="ECO:0000313" key="15">
    <source>
        <dbReference type="Proteomes" id="UP000663891"/>
    </source>
</evidence>
<evidence type="ECO:0000256" key="1">
    <source>
        <dbReference type="ARBA" id="ARBA00022723"/>
    </source>
</evidence>
<comment type="subcellular location">
    <subcellularLocation>
        <location evidence="9">Nucleus</location>
    </subcellularLocation>
</comment>
<name>A0A813Q0P8_9BILA</name>
<keyword evidence="3 9" id="KW-0862">Zinc</keyword>
<feature type="region of interest" description="Disordered" evidence="10">
    <location>
        <begin position="535"/>
        <end position="566"/>
    </location>
</feature>
<evidence type="ECO:0000256" key="10">
    <source>
        <dbReference type="SAM" id="MobiDB-lite"/>
    </source>
</evidence>
<keyword evidence="2 9" id="KW-0863">Zinc-finger</keyword>
<dbReference type="PROSITE" id="PS51843">
    <property type="entry name" value="NR_LBD"/>
    <property type="match status" value="1"/>
</dbReference>
<feature type="region of interest" description="Disordered" evidence="10">
    <location>
        <begin position="698"/>
        <end position="730"/>
    </location>
</feature>
<dbReference type="Proteomes" id="UP000663891">
    <property type="component" value="Unassembled WGS sequence"/>
</dbReference>
<dbReference type="PANTHER" id="PTHR24082">
    <property type="entry name" value="NUCLEAR HORMONE RECEPTOR"/>
    <property type="match status" value="1"/>
</dbReference>
<dbReference type="Pfam" id="PF00104">
    <property type="entry name" value="Hormone_recep"/>
    <property type="match status" value="1"/>
</dbReference>
<evidence type="ECO:0000256" key="8">
    <source>
        <dbReference type="ARBA" id="ARBA00023242"/>
    </source>
</evidence>
<gene>
    <name evidence="14" type="ORF">OKA104_LOCUS13932</name>
    <name evidence="13" type="ORF">VCS650_LOCUS1748</name>
</gene>
<evidence type="ECO:0000256" key="2">
    <source>
        <dbReference type="ARBA" id="ARBA00022771"/>
    </source>
</evidence>
<sequence length="792" mass="91357">MYMPFPVPILNHPCQSSLPNEYNNNIFSYYPTLKRRSHDNEEIVGNKLSNNIENQRKRRSFNSISFEPRFQMQQTTVNDLAIGVPSKLCSVCGDISTGIHFGGNSCESCKAFFRRSVQCHRYQNYKCSGEENCPVNIVTRKVCQFCRYQKCTTIGMKSKWVLSDQEREEKYGARRKRFRENRAIDEDPDIYKFLTKEEKLLIEDIAHALYQSRATYPLSFPNPSALFQNPSKSSSDNTNVQSPPSEKPASGPANFLIVPIQRLVLFARMLKDFDLFTEDDKVSLLKGSAIDIMVCSSNTLFDPKTHTFTNYLSRDQRALMDEQILPLDPLLIKLWGEEIFTRTRSYLISMCNLRVDEVTSTLLVPVILFSPDRLNIKDIDLVKRLQEKYATILRKYMNWRYGVEHADKIYPKLLLQIISIRSLSLAHGEIIQKFIATSDVNPLVQEITIKPELFDRSTTEKMDSLSLSSSPSDTDMLEFNKLYSNETESNNGSDEDDFAKKKSCPSNDTMDFDNDDFDETDLHNIWRKRRKLSNTHQFSSTMQTDTRTEQNNSNNTQMKNTNNYKNNNKYSNTNCLYMRPHDHQVPTILPVQHGDVMVMSNSGFPIQNQFGQLSKEKQSLISSPHSMQQFYQTHSLSPNDLSSYDYQSQLSSAYNPMPSPTLGNEYDDQLYENYRDHYTTMPTNYQQQQTEQQFGYLSLANNPSPTPSVHSLNNPQSQLTTNLPTGTPLDENEQHLLNIIQADPHKRDLVLNLLRQMSQSSSTQQQQQPQHTDSPTDHQSQRKRSNKESEDK</sequence>
<evidence type="ECO:0000256" key="5">
    <source>
        <dbReference type="ARBA" id="ARBA00023125"/>
    </source>
</evidence>
<dbReference type="InterPro" id="IPR001723">
    <property type="entry name" value="Nuclear_hrmn_rcpt"/>
</dbReference>
<feature type="compositionally biased region" description="Basic and acidic residues" evidence="10">
    <location>
        <begin position="774"/>
        <end position="792"/>
    </location>
</feature>
<dbReference type="EMBL" id="CAJNON010000008">
    <property type="protein sequence ID" value="CAF0759896.1"/>
    <property type="molecule type" value="Genomic_DNA"/>
</dbReference>
<dbReference type="InterPro" id="IPR000536">
    <property type="entry name" value="Nucl_hrmn_rcpt_lig-bd"/>
</dbReference>
<evidence type="ECO:0000256" key="4">
    <source>
        <dbReference type="ARBA" id="ARBA00023015"/>
    </source>
</evidence>
<evidence type="ECO:0000256" key="9">
    <source>
        <dbReference type="RuleBase" id="RU004334"/>
    </source>
</evidence>
<evidence type="ECO:0000256" key="3">
    <source>
        <dbReference type="ARBA" id="ARBA00022833"/>
    </source>
</evidence>
<evidence type="ECO:0000259" key="11">
    <source>
        <dbReference type="PROSITE" id="PS51030"/>
    </source>
</evidence>
<dbReference type="GO" id="GO:0008270">
    <property type="term" value="F:zinc ion binding"/>
    <property type="evidence" value="ECO:0007669"/>
    <property type="project" value="UniProtKB-KW"/>
</dbReference>
<feature type="region of interest" description="Disordered" evidence="10">
    <location>
        <begin position="757"/>
        <end position="792"/>
    </location>
</feature>
<keyword evidence="5 9" id="KW-0238">DNA-binding</keyword>
<accession>A0A813Q0P8</accession>
<dbReference type="SMART" id="SM00430">
    <property type="entry name" value="HOLI"/>
    <property type="match status" value="1"/>
</dbReference>
<dbReference type="PROSITE" id="PS00031">
    <property type="entry name" value="NUCLEAR_REC_DBD_1"/>
    <property type="match status" value="1"/>
</dbReference>
<dbReference type="SUPFAM" id="SSF48508">
    <property type="entry name" value="Nuclear receptor ligand-binding domain"/>
    <property type="match status" value="1"/>
</dbReference>
<dbReference type="Gene3D" id="3.30.50.10">
    <property type="entry name" value="Erythroid Transcription Factor GATA-1, subunit A"/>
    <property type="match status" value="1"/>
</dbReference>
<proteinExistence type="inferred from homology"/>
<dbReference type="GO" id="GO:0030154">
    <property type="term" value="P:cell differentiation"/>
    <property type="evidence" value="ECO:0007669"/>
    <property type="project" value="TreeGrafter"/>
</dbReference>
<feature type="region of interest" description="Disordered" evidence="10">
    <location>
        <begin position="485"/>
        <end position="516"/>
    </location>
</feature>
<dbReference type="GO" id="GO:0000122">
    <property type="term" value="P:negative regulation of transcription by RNA polymerase II"/>
    <property type="evidence" value="ECO:0007669"/>
    <property type="project" value="TreeGrafter"/>
</dbReference>
<keyword evidence="1 9" id="KW-0479">Metal-binding</keyword>
<dbReference type="InterPro" id="IPR035500">
    <property type="entry name" value="NHR-like_dom_sf"/>
</dbReference>
<dbReference type="OrthoDB" id="6355676at2759"/>
<evidence type="ECO:0000256" key="7">
    <source>
        <dbReference type="ARBA" id="ARBA00023170"/>
    </source>
</evidence>
<dbReference type="AlphaFoldDB" id="A0A813Q0P8"/>
<comment type="similarity">
    <text evidence="9">Belongs to the nuclear hormone receptor family.</text>
</comment>
<feature type="region of interest" description="Disordered" evidence="10">
    <location>
        <begin position="227"/>
        <end position="250"/>
    </location>
</feature>
<dbReference type="PRINTS" id="PR00398">
    <property type="entry name" value="STRDHORMONER"/>
</dbReference>
<feature type="compositionally biased region" description="Polar residues" evidence="10">
    <location>
        <begin position="699"/>
        <end position="725"/>
    </location>
</feature>
<dbReference type="SUPFAM" id="SSF57716">
    <property type="entry name" value="Glucocorticoid receptor-like (DNA-binding domain)"/>
    <property type="match status" value="1"/>
</dbReference>
<feature type="compositionally biased region" description="Polar residues" evidence="10">
    <location>
        <begin position="535"/>
        <end position="545"/>
    </location>
</feature>
<protein>
    <submittedName>
        <fullName evidence="13">Uncharacterized protein</fullName>
    </submittedName>
</protein>
<dbReference type="GO" id="GO:0005634">
    <property type="term" value="C:nucleus"/>
    <property type="evidence" value="ECO:0007669"/>
    <property type="project" value="UniProtKB-SubCell"/>
</dbReference>
<dbReference type="Proteomes" id="UP000663881">
    <property type="component" value="Unassembled WGS sequence"/>
</dbReference>
<dbReference type="EMBL" id="CAJOAY010000718">
    <property type="protein sequence ID" value="CAF3722309.1"/>
    <property type="molecule type" value="Genomic_DNA"/>
</dbReference>
<dbReference type="InterPro" id="IPR050234">
    <property type="entry name" value="Nuclear_hormone_rcpt_NR1"/>
</dbReference>
<evidence type="ECO:0000313" key="13">
    <source>
        <dbReference type="EMBL" id="CAF0759896.1"/>
    </source>
</evidence>
<organism evidence="13 15">
    <name type="scientific">Adineta steineri</name>
    <dbReference type="NCBI Taxonomy" id="433720"/>
    <lineage>
        <taxon>Eukaryota</taxon>
        <taxon>Metazoa</taxon>
        <taxon>Spiralia</taxon>
        <taxon>Gnathifera</taxon>
        <taxon>Rotifera</taxon>
        <taxon>Eurotatoria</taxon>
        <taxon>Bdelloidea</taxon>
        <taxon>Adinetida</taxon>
        <taxon>Adinetidae</taxon>
        <taxon>Adineta</taxon>
    </lineage>
</organism>
<dbReference type="PANTHER" id="PTHR24082:SF482">
    <property type="entry name" value="NUCLEAR RECEPTOR"/>
    <property type="match status" value="1"/>
</dbReference>
<feature type="compositionally biased region" description="Low complexity" evidence="10">
    <location>
        <begin position="550"/>
        <end position="566"/>
    </location>
</feature>
<dbReference type="GO" id="GO:0004879">
    <property type="term" value="F:nuclear receptor activity"/>
    <property type="evidence" value="ECO:0007669"/>
    <property type="project" value="TreeGrafter"/>
</dbReference>
<dbReference type="InterPro" id="IPR013088">
    <property type="entry name" value="Znf_NHR/GATA"/>
</dbReference>
<dbReference type="CDD" id="cd06916">
    <property type="entry name" value="NR_DBD_like"/>
    <property type="match status" value="1"/>
</dbReference>
<keyword evidence="6 9" id="KW-0804">Transcription</keyword>
<feature type="domain" description="Nuclear receptor" evidence="11">
    <location>
        <begin position="86"/>
        <end position="163"/>
    </location>
</feature>
<keyword evidence="8 9" id="KW-0539">Nucleus</keyword>
<reference evidence="13" key="1">
    <citation type="submission" date="2021-02" db="EMBL/GenBank/DDBJ databases">
        <authorList>
            <person name="Nowell W R."/>
        </authorList>
    </citation>
    <scope>NUCLEOTIDE SEQUENCE</scope>
</reference>
<keyword evidence="7 9" id="KW-0675">Receptor</keyword>
<keyword evidence="4 9" id="KW-0805">Transcription regulation</keyword>
<dbReference type="PROSITE" id="PS51030">
    <property type="entry name" value="NUCLEAR_REC_DBD_2"/>
    <property type="match status" value="1"/>
</dbReference>
<dbReference type="Gene3D" id="1.10.565.10">
    <property type="entry name" value="Retinoid X Receptor"/>
    <property type="match status" value="1"/>
</dbReference>
<evidence type="ECO:0000259" key="12">
    <source>
        <dbReference type="PROSITE" id="PS51843"/>
    </source>
</evidence>
<dbReference type="Pfam" id="PF00105">
    <property type="entry name" value="zf-C4"/>
    <property type="match status" value="1"/>
</dbReference>
<evidence type="ECO:0000256" key="6">
    <source>
        <dbReference type="ARBA" id="ARBA00023163"/>
    </source>
</evidence>
<feature type="compositionally biased region" description="Low complexity" evidence="10">
    <location>
        <begin position="757"/>
        <end position="770"/>
    </location>
</feature>
<dbReference type="InterPro" id="IPR001628">
    <property type="entry name" value="Znf_hrmn_rcpt"/>
</dbReference>
<evidence type="ECO:0000313" key="14">
    <source>
        <dbReference type="EMBL" id="CAF3722309.1"/>
    </source>
</evidence>
<dbReference type="GO" id="GO:0045944">
    <property type="term" value="P:positive regulation of transcription by RNA polymerase II"/>
    <property type="evidence" value="ECO:0007669"/>
    <property type="project" value="TreeGrafter"/>
</dbReference>
<comment type="caution">
    <text evidence="13">The sequence shown here is derived from an EMBL/GenBank/DDBJ whole genome shotgun (WGS) entry which is preliminary data.</text>
</comment>
<feature type="compositionally biased region" description="Polar residues" evidence="10">
    <location>
        <begin position="227"/>
        <end position="244"/>
    </location>
</feature>
<dbReference type="PRINTS" id="PR00047">
    <property type="entry name" value="STROIDFINGER"/>
</dbReference>
<feature type="domain" description="NR LBD" evidence="12">
    <location>
        <begin position="204"/>
        <end position="453"/>
    </location>
</feature>
<dbReference type="GO" id="GO:0000978">
    <property type="term" value="F:RNA polymerase II cis-regulatory region sequence-specific DNA binding"/>
    <property type="evidence" value="ECO:0007669"/>
    <property type="project" value="TreeGrafter"/>
</dbReference>
<dbReference type="SMART" id="SM00399">
    <property type="entry name" value="ZnF_C4"/>
    <property type="match status" value="1"/>
</dbReference>